<gene>
    <name evidence="2" type="ORF">H5410_061421</name>
</gene>
<evidence type="ECO:0000313" key="3">
    <source>
        <dbReference type="Proteomes" id="UP000824120"/>
    </source>
</evidence>
<dbReference type="OrthoDB" id="1557132at2759"/>
<comment type="caution">
    <text evidence="2">The sequence shown here is derived from an EMBL/GenBank/DDBJ whole genome shotgun (WGS) entry which is preliminary data.</text>
</comment>
<evidence type="ECO:0000256" key="1">
    <source>
        <dbReference type="SAM" id="MobiDB-lite"/>
    </source>
</evidence>
<accession>A0A9J5W8K1</accession>
<proteinExistence type="predicted"/>
<keyword evidence="3" id="KW-1185">Reference proteome</keyword>
<protein>
    <submittedName>
        <fullName evidence="2">Uncharacterized protein</fullName>
    </submittedName>
</protein>
<sequence>MKPERDRSANQRTSDEPRLSTYYFGSRGHRRQQTKESETIIDPRIVREITLESWMKFVETVEKYKAEYGADRPTMGNFLWNLEYICIKT</sequence>
<dbReference type="Proteomes" id="UP000824120">
    <property type="component" value="Chromosome 12"/>
</dbReference>
<reference evidence="2 3" key="1">
    <citation type="submission" date="2020-09" db="EMBL/GenBank/DDBJ databases">
        <title>De no assembly of potato wild relative species, Solanum commersonii.</title>
        <authorList>
            <person name="Cho K."/>
        </authorList>
    </citation>
    <scope>NUCLEOTIDE SEQUENCE [LARGE SCALE GENOMIC DNA]</scope>
    <source>
        <strain evidence="2">LZ3.2</strain>
        <tissue evidence="2">Leaf</tissue>
    </source>
</reference>
<feature type="compositionally biased region" description="Basic and acidic residues" evidence="1">
    <location>
        <begin position="1"/>
        <end position="18"/>
    </location>
</feature>
<name>A0A9J5W8K1_SOLCO</name>
<evidence type="ECO:0000313" key="2">
    <source>
        <dbReference type="EMBL" id="KAG5571655.1"/>
    </source>
</evidence>
<dbReference type="EMBL" id="JACXVP010000012">
    <property type="protein sequence ID" value="KAG5571655.1"/>
    <property type="molecule type" value="Genomic_DNA"/>
</dbReference>
<organism evidence="2 3">
    <name type="scientific">Solanum commersonii</name>
    <name type="common">Commerson's wild potato</name>
    <name type="synonym">Commerson's nightshade</name>
    <dbReference type="NCBI Taxonomy" id="4109"/>
    <lineage>
        <taxon>Eukaryota</taxon>
        <taxon>Viridiplantae</taxon>
        <taxon>Streptophyta</taxon>
        <taxon>Embryophyta</taxon>
        <taxon>Tracheophyta</taxon>
        <taxon>Spermatophyta</taxon>
        <taxon>Magnoliopsida</taxon>
        <taxon>eudicotyledons</taxon>
        <taxon>Gunneridae</taxon>
        <taxon>Pentapetalae</taxon>
        <taxon>asterids</taxon>
        <taxon>lamiids</taxon>
        <taxon>Solanales</taxon>
        <taxon>Solanaceae</taxon>
        <taxon>Solanoideae</taxon>
        <taxon>Solaneae</taxon>
        <taxon>Solanum</taxon>
    </lineage>
</organism>
<dbReference type="AlphaFoldDB" id="A0A9J5W8K1"/>
<feature type="region of interest" description="Disordered" evidence="1">
    <location>
        <begin position="1"/>
        <end position="37"/>
    </location>
</feature>